<organism evidence="1">
    <name type="scientific">Arundo donax</name>
    <name type="common">Giant reed</name>
    <name type="synonym">Donax arundinaceus</name>
    <dbReference type="NCBI Taxonomy" id="35708"/>
    <lineage>
        <taxon>Eukaryota</taxon>
        <taxon>Viridiplantae</taxon>
        <taxon>Streptophyta</taxon>
        <taxon>Embryophyta</taxon>
        <taxon>Tracheophyta</taxon>
        <taxon>Spermatophyta</taxon>
        <taxon>Magnoliopsida</taxon>
        <taxon>Liliopsida</taxon>
        <taxon>Poales</taxon>
        <taxon>Poaceae</taxon>
        <taxon>PACMAD clade</taxon>
        <taxon>Arundinoideae</taxon>
        <taxon>Arundineae</taxon>
        <taxon>Arundo</taxon>
    </lineage>
</organism>
<evidence type="ECO:0000313" key="1">
    <source>
        <dbReference type="EMBL" id="JAD98690.1"/>
    </source>
</evidence>
<name>A0A0A9ELI2_ARUDO</name>
<protein>
    <submittedName>
        <fullName evidence="1">Uncharacterized protein</fullName>
    </submittedName>
</protein>
<dbReference type="EMBL" id="GBRH01199205">
    <property type="protein sequence ID" value="JAD98690.1"/>
    <property type="molecule type" value="Transcribed_RNA"/>
</dbReference>
<accession>A0A0A9ELI2</accession>
<proteinExistence type="predicted"/>
<dbReference type="AlphaFoldDB" id="A0A0A9ELI2"/>
<sequence>MALSPWSPPVRSFLWPLVSWAFSGPPPGQEHLSRPPLRSFAAPAGPLLRAPSLLPAARSSSPRTCYQISASRWRKAGQRIGR</sequence>
<reference evidence="1" key="2">
    <citation type="journal article" date="2015" name="Data Brief">
        <title>Shoot transcriptome of the giant reed, Arundo donax.</title>
        <authorList>
            <person name="Barrero R.A."/>
            <person name="Guerrero F.D."/>
            <person name="Moolhuijzen P."/>
            <person name="Goolsby J.A."/>
            <person name="Tidwell J."/>
            <person name="Bellgard S.E."/>
            <person name="Bellgard M.I."/>
        </authorList>
    </citation>
    <scope>NUCLEOTIDE SEQUENCE</scope>
    <source>
        <tissue evidence="1">Shoot tissue taken approximately 20 cm above the soil surface</tissue>
    </source>
</reference>
<reference evidence="1" key="1">
    <citation type="submission" date="2014-09" db="EMBL/GenBank/DDBJ databases">
        <authorList>
            <person name="Magalhaes I.L.F."/>
            <person name="Oliveira U."/>
            <person name="Santos F.R."/>
            <person name="Vidigal T.H.D.A."/>
            <person name="Brescovit A.D."/>
            <person name="Santos A.J."/>
        </authorList>
    </citation>
    <scope>NUCLEOTIDE SEQUENCE</scope>
    <source>
        <tissue evidence="1">Shoot tissue taken approximately 20 cm above the soil surface</tissue>
    </source>
</reference>